<dbReference type="EMBL" id="KI301448">
    <property type="protein sequence ID" value="ERZ95171.1"/>
    <property type="molecule type" value="Genomic_DNA"/>
</dbReference>
<accession>U9SJB4</accession>
<organism evidence="2">
    <name type="scientific">Rhizophagus irregularis (strain DAOM 181602 / DAOM 197198 / MUCL 43194)</name>
    <name type="common">Arbuscular mycorrhizal fungus</name>
    <name type="synonym">Glomus intraradices</name>
    <dbReference type="NCBI Taxonomy" id="747089"/>
    <lineage>
        <taxon>Eukaryota</taxon>
        <taxon>Fungi</taxon>
        <taxon>Fungi incertae sedis</taxon>
        <taxon>Mucoromycota</taxon>
        <taxon>Glomeromycotina</taxon>
        <taxon>Glomeromycetes</taxon>
        <taxon>Glomerales</taxon>
        <taxon>Glomeraceae</taxon>
        <taxon>Rhizophagus</taxon>
    </lineage>
</organism>
<reference evidence="2" key="1">
    <citation type="submission" date="2013-07" db="EMBL/GenBank/DDBJ databases">
        <title>The genome of an arbuscular mycorrhizal fungus provides insights into the evolution of the oldest plant symbiosis.</title>
        <authorList>
            <consortium name="DOE Joint Genome Institute"/>
            <person name="Tisserant E."/>
            <person name="Malbreil M."/>
            <person name="Kuo A."/>
            <person name="Kohler A."/>
            <person name="Symeonidi A."/>
            <person name="Balestrini R."/>
            <person name="Charron P."/>
            <person name="Duensing N."/>
            <person name="Frei-dit-Frey N."/>
            <person name="Gianinazzi-Pearson V."/>
            <person name="Gilbert B."/>
            <person name="Handa Y."/>
            <person name="Hijri M."/>
            <person name="Kaul R."/>
            <person name="Kawaguchi M."/>
            <person name="Krajinski F."/>
            <person name="Lammers P."/>
            <person name="Lapierre D."/>
            <person name="Masclaux F.G."/>
            <person name="Murat C."/>
            <person name="Morin E."/>
            <person name="Ndikumana S."/>
            <person name="Pagni M."/>
            <person name="Petitpierre D."/>
            <person name="Requena N."/>
            <person name="Rosikiewicz P."/>
            <person name="Riley R."/>
            <person name="Saito K."/>
            <person name="San Clemente H."/>
            <person name="Shapiro H."/>
            <person name="van Tuinen D."/>
            <person name="Becard G."/>
            <person name="Bonfante P."/>
            <person name="Paszkowski U."/>
            <person name="Shachar-Hill Y."/>
            <person name="Young J.P."/>
            <person name="Sanders I.R."/>
            <person name="Henrissat B."/>
            <person name="Rensing S.A."/>
            <person name="Grigoriev I.V."/>
            <person name="Corradi N."/>
            <person name="Roux C."/>
            <person name="Martin F."/>
        </authorList>
    </citation>
    <scope>NUCLEOTIDE SEQUENCE</scope>
    <source>
        <strain evidence="2">DAOM 197198</strain>
    </source>
</reference>
<dbReference type="AlphaFoldDB" id="U9SJB4"/>
<gene>
    <name evidence="2" type="ORF">GLOINDRAFT_90182</name>
</gene>
<dbReference type="HOGENOM" id="CLU_1807257_0_0_1"/>
<name>U9SJB4_RHIID</name>
<feature type="compositionally biased region" description="Polar residues" evidence="1">
    <location>
        <begin position="71"/>
        <end position="80"/>
    </location>
</feature>
<evidence type="ECO:0000313" key="2">
    <source>
        <dbReference type="EMBL" id="ERZ95171.1"/>
    </source>
</evidence>
<evidence type="ECO:0000256" key="1">
    <source>
        <dbReference type="SAM" id="MobiDB-lite"/>
    </source>
</evidence>
<feature type="region of interest" description="Disordered" evidence="1">
    <location>
        <begin position="71"/>
        <end position="98"/>
    </location>
</feature>
<proteinExistence type="predicted"/>
<sequence length="143" mass="16778">MNIYYVRSTITIFTIFTKIEMMIVSKTHKPLINLYEFLEIKIQIILDILKVQFKIQDWNKTFHLCTTGLTKSKSPTYRASRTNRRTDATKPKSPVNCTLSKSTEEQVQNLQPIANPKPTEESSEYDLRIQFIEPNSKLKRFCQ</sequence>
<protein>
    <submittedName>
        <fullName evidence="2">Uncharacterized protein</fullName>
    </submittedName>
</protein>
<dbReference type="VEuPathDB" id="FungiDB:RhiirFUN_000659"/>